<feature type="compositionally biased region" description="Low complexity" evidence="4">
    <location>
        <begin position="40"/>
        <end position="51"/>
    </location>
</feature>
<feature type="compositionally biased region" description="Basic residues" evidence="4">
    <location>
        <begin position="205"/>
        <end position="214"/>
    </location>
</feature>
<dbReference type="AlphaFoldDB" id="A0A1V0GW03"/>
<gene>
    <name evidence="6" type="ORF">A6J80_18445</name>
</gene>
<keyword evidence="1" id="KW-0540">Nuclease</keyword>
<dbReference type="RefSeq" id="WP_080622499.1">
    <property type="nucleotide sequence ID" value="NZ_CAWMZI010000001.1"/>
</dbReference>
<dbReference type="EMBL" id="CP020442">
    <property type="protein sequence ID" value="ARC38075.1"/>
    <property type="molecule type" value="Genomic_DNA"/>
</dbReference>
<sequence length="214" mass="23959">MEFVVGSLFVVVLLVLLRRKFRRAEKASPPWSAPEPTSRPAPSYRRRPPAAQRSDQVVIGSAFVIDGDTVVIDNKSVRLFGIDAPELDHPYGQKAKFALIRLCKGQKIRAEISGVDDHCRLVARCTLRDGRDLSAEMVKQGLALDWAKFSGGCYRHLETSDARKRLWLADARQKGRMDVLEKYAARPRKGGRADIDGPTIYAMRQRSRGRGRGA</sequence>
<evidence type="ECO:0000256" key="1">
    <source>
        <dbReference type="ARBA" id="ARBA00022722"/>
    </source>
</evidence>
<dbReference type="PROSITE" id="PS50830">
    <property type="entry name" value="TNASE_3"/>
    <property type="match status" value="1"/>
</dbReference>
<feature type="region of interest" description="Disordered" evidence="4">
    <location>
        <begin position="27"/>
        <end position="51"/>
    </location>
</feature>
<dbReference type="SUPFAM" id="SSF50199">
    <property type="entry name" value="Staphylococcal nuclease"/>
    <property type="match status" value="1"/>
</dbReference>
<evidence type="ECO:0000256" key="2">
    <source>
        <dbReference type="ARBA" id="ARBA00022759"/>
    </source>
</evidence>
<dbReference type="GO" id="GO:0004519">
    <property type="term" value="F:endonuclease activity"/>
    <property type="evidence" value="ECO:0007669"/>
    <property type="project" value="UniProtKB-KW"/>
</dbReference>
<dbReference type="Gene3D" id="2.40.50.90">
    <property type="match status" value="1"/>
</dbReference>
<keyword evidence="2" id="KW-0255">Endonuclease</keyword>
<dbReference type="Proteomes" id="UP000191257">
    <property type="component" value="Chromosome"/>
</dbReference>
<organism evidence="6 7">
    <name type="scientific">Paracoccus yeei</name>
    <dbReference type="NCBI Taxonomy" id="147645"/>
    <lineage>
        <taxon>Bacteria</taxon>
        <taxon>Pseudomonadati</taxon>
        <taxon>Pseudomonadota</taxon>
        <taxon>Alphaproteobacteria</taxon>
        <taxon>Rhodobacterales</taxon>
        <taxon>Paracoccaceae</taxon>
        <taxon>Paracoccus</taxon>
    </lineage>
</organism>
<dbReference type="STRING" id="147645.A6J80_18445"/>
<dbReference type="KEGG" id="pye:A6J80_18445"/>
<dbReference type="Pfam" id="PF00565">
    <property type="entry name" value="SNase"/>
    <property type="match status" value="1"/>
</dbReference>
<accession>A0A1V0GW03</accession>
<reference evidence="6" key="1">
    <citation type="submission" date="2017-12" db="EMBL/GenBank/DDBJ databases">
        <title>FDA dAtabase for Regulatory Grade micrObial Sequences (FDA-ARGOS): Supporting development and validation of Infectious Disease Dx tests.</title>
        <authorList>
            <person name="Campos J."/>
            <person name="Goldberg B."/>
            <person name="Tallon L."/>
            <person name="Sadzewicz L."/>
            <person name="Sengamalay N."/>
            <person name="Ott S."/>
            <person name="Godinez A."/>
            <person name="Nagaraj S."/>
            <person name="Vyas G."/>
            <person name="Aluvathingal J."/>
            <person name="Nadendla S."/>
            <person name="Geyer C."/>
            <person name="Nandy P."/>
            <person name="Hobson J."/>
            <person name="Sichtig H."/>
        </authorList>
    </citation>
    <scope>NUCLEOTIDE SEQUENCE</scope>
    <source>
        <strain evidence="6">FDAARGOS_252</strain>
    </source>
</reference>
<evidence type="ECO:0000313" key="7">
    <source>
        <dbReference type="Proteomes" id="UP000191257"/>
    </source>
</evidence>
<evidence type="ECO:0000313" key="6">
    <source>
        <dbReference type="EMBL" id="ARC38075.1"/>
    </source>
</evidence>
<proteinExistence type="predicted"/>
<evidence type="ECO:0000256" key="3">
    <source>
        <dbReference type="ARBA" id="ARBA00022801"/>
    </source>
</evidence>
<name>A0A1V0GW03_9RHOB</name>
<evidence type="ECO:0000259" key="5">
    <source>
        <dbReference type="PROSITE" id="PS50830"/>
    </source>
</evidence>
<dbReference type="PANTHER" id="PTHR12302:SF3">
    <property type="entry name" value="SERINE_THREONINE-PROTEIN KINASE 31"/>
    <property type="match status" value="1"/>
</dbReference>
<dbReference type="PANTHER" id="PTHR12302">
    <property type="entry name" value="EBNA2 BINDING PROTEIN P100"/>
    <property type="match status" value="1"/>
</dbReference>
<evidence type="ECO:0000256" key="4">
    <source>
        <dbReference type="SAM" id="MobiDB-lite"/>
    </source>
</evidence>
<dbReference type="InterPro" id="IPR016071">
    <property type="entry name" value="Staphylococal_nuclease_OB-fold"/>
</dbReference>
<feature type="region of interest" description="Disordered" evidence="4">
    <location>
        <begin position="190"/>
        <end position="214"/>
    </location>
</feature>
<keyword evidence="7" id="KW-1185">Reference proteome</keyword>
<dbReference type="InterPro" id="IPR035437">
    <property type="entry name" value="SNase_OB-fold_sf"/>
</dbReference>
<feature type="domain" description="TNase-like" evidence="5">
    <location>
        <begin position="64"/>
        <end position="194"/>
    </location>
</feature>
<dbReference type="SMART" id="SM00318">
    <property type="entry name" value="SNc"/>
    <property type="match status" value="1"/>
</dbReference>
<dbReference type="GO" id="GO:0016787">
    <property type="term" value="F:hydrolase activity"/>
    <property type="evidence" value="ECO:0007669"/>
    <property type="project" value="UniProtKB-KW"/>
</dbReference>
<keyword evidence="3" id="KW-0378">Hydrolase</keyword>
<protein>
    <recommendedName>
        <fullName evidence="5">TNase-like domain-containing protein</fullName>
    </recommendedName>
</protein>